<sequence>MTEALDISMCDWELKNNNEEHHTDLNGVDRLIIRRGQPFTLILHLKSGTFQRGITTFCLIAETGPDPSEECGTRATFSLTDTIDKKDWSASVSSSYGKTVSLLICPSPKAPIGCYSLTLDQGNRQRLGEFVLLFNPWCKRDTVYMEDEEMRKEYVLSQDGLIYRGTAAHFSVLPWNFGQFESGILDICLRVLDENPKHVKNPGKDCSGRRNPVYVTRVLSAMINCADDRGVLAGNWTGNYTNGTPPSKWSSSVEILQQWKDSLCSPVCFGQCWVFAAVACTVSRALGIPCRVVTNFSSAHDTNKNLLIEFFYTVEGKDVSDDSIWNFHVWVESWMARPDLKPGFDGWQVNDPTPQEKSEGVYCCGPVPVQAIKEGELTFKYDAPFIFAEVNADVVRYIKLSGNRTIQIGGSETRVGQCISTKCVGEDKREDITHLYKYPEGSEKEREVFEKANHHNKLKERGQEPGLNVQIKVSEDMKRGNDFPVFAVVTNNTQSAKTCRLMYYAQGISYNGKLGGTCGLEEIPDLQLSPGEEKRSSLTLSYCNYKSVITQDAMIRLMALLIDSETKEFFRETRTIVLENPEIIITILGEPKENCKVLAEISLKNPLPEPLENCTFSVEGANLTGGKTITKMTGSLGPRETATVEICFTPTYVGVRKLVVDFSSDKLINIKGYKNVVVDK</sequence>
<evidence type="ECO:0000256" key="17">
    <source>
        <dbReference type="ARBA" id="ARBA00022801"/>
    </source>
</evidence>
<dbReference type="EMBL" id="JAERUA010000012">
    <property type="protein sequence ID" value="KAI1892306.1"/>
    <property type="molecule type" value="Genomic_DNA"/>
</dbReference>
<keyword evidence="16" id="KW-0547">Nucleotide-binding</keyword>
<comment type="catalytic activity">
    <reaction evidence="25">
        <text>L-glutaminyl-[protein] + serotonin = 5-serotonyl-L-glutamyl-[protein] + NH4(+)</text>
        <dbReference type="Rhea" id="RHEA:66552"/>
        <dbReference type="Rhea" id="RHEA-COMP:10207"/>
        <dbReference type="Rhea" id="RHEA-COMP:17052"/>
        <dbReference type="ChEBI" id="CHEBI:28938"/>
        <dbReference type="ChEBI" id="CHEBI:30011"/>
        <dbReference type="ChEBI" id="CHEBI:167174"/>
        <dbReference type="ChEBI" id="CHEBI:350546"/>
    </reaction>
    <physiologicalReaction direction="left-to-right" evidence="25">
        <dbReference type="Rhea" id="RHEA:66553"/>
    </physiologicalReaction>
</comment>
<dbReference type="GO" id="GO:0005694">
    <property type="term" value="C:chromosome"/>
    <property type="evidence" value="ECO:0007669"/>
    <property type="project" value="UniProtKB-SubCell"/>
</dbReference>
<organism evidence="44 45">
    <name type="scientific">Albula goreensis</name>
    <dbReference type="NCBI Taxonomy" id="1534307"/>
    <lineage>
        <taxon>Eukaryota</taxon>
        <taxon>Metazoa</taxon>
        <taxon>Chordata</taxon>
        <taxon>Craniata</taxon>
        <taxon>Vertebrata</taxon>
        <taxon>Euteleostomi</taxon>
        <taxon>Actinopterygii</taxon>
        <taxon>Neopterygii</taxon>
        <taxon>Teleostei</taxon>
        <taxon>Albuliformes</taxon>
        <taxon>Albulidae</taxon>
        <taxon>Albula</taxon>
    </lineage>
</organism>
<keyword evidence="13" id="KW-0645">Protease</keyword>
<dbReference type="FunFam" id="2.60.40.10:FF:000090">
    <property type="entry name" value="Protein-glutamine gamma-glutamyltransferase 2"/>
    <property type="match status" value="1"/>
</dbReference>
<dbReference type="FunFam" id="2.60.40.10:FF:000278">
    <property type="entry name" value="Protein-glutamine gamma-glutamyltransferase 2"/>
    <property type="match status" value="1"/>
</dbReference>
<feature type="active site" evidence="41">
    <location>
        <position position="351"/>
    </location>
</feature>
<feature type="active site" evidence="41">
    <location>
        <position position="328"/>
    </location>
</feature>
<evidence type="ECO:0000256" key="5">
    <source>
        <dbReference type="ARBA" id="ARBA00004498"/>
    </source>
</evidence>
<dbReference type="OrthoDB" id="437511at2759"/>
<comment type="catalytic activity">
    <reaction evidence="39">
        <text>L-glutaminyl-[protein] + (R)-noradrenaline = 5-(R)-noradrenalinyl-L-glutamyl-[protein] + NH4(+)</text>
        <dbReference type="Rhea" id="RHEA:66560"/>
        <dbReference type="Rhea" id="RHEA-COMP:10207"/>
        <dbReference type="Rhea" id="RHEA-COMP:17054"/>
        <dbReference type="ChEBI" id="CHEBI:28938"/>
        <dbReference type="ChEBI" id="CHEBI:30011"/>
        <dbReference type="ChEBI" id="CHEBI:72587"/>
        <dbReference type="ChEBI" id="CHEBI:167178"/>
    </reaction>
    <physiologicalReaction direction="left-to-right" evidence="39">
        <dbReference type="Rhea" id="RHEA:66561"/>
    </physiologicalReaction>
</comment>
<keyword evidence="18 42" id="KW-0106">Calcium</keyword>
<evidence type="ECO:0000256" key="21">
    <source>
        <dbReference type="ARBA" id="ARBA00023136"/>
    </source>
</evidence>
<keyword evidence="15 42" id="KW-0479">Metal-binding</keyword>
<keyword evidence="17" id="KW-0378">Hydrolase</keyword>
<dbReference type="GO" id="GO:0006508">
    <property type="term" value="P:proteolysis"/>
    <property type="evidence" value="ECO:0007669"/>
    <property type="project" value="UniProtKB-KW"/>
</dbReference>
<dbReference type="Pfam" id="PF00868">
    <property type="entry name" value="Transglut_N"/>
    <property type="match status" value="1"/>
</dbReference>
<evidence type="ECO:0000256" key="23">
    <source>
        <dbReference type="ARBA" id="ARBA00023315"/>
    </source>
</evidence>
<gene>
    <name evidence="44" type="ORF">AGOR_G00131980</name>
</gene>
<evidence type="ECO:0000256" key="9">
    <source>
        <dbReference type="ARBA" id="ARBA00022475"/>
    </source>
</evidence>
<dbReference type="GO" id="GO:0046872">
    <property type="term" value="F:metal ion binding"/>
    <property type="evidence" value="ECO:0007669"/>
    <property type="project" value="UniProtKB-KW"/>
</dbReference>
<comment type="similarity">
    <text evidence="7">Belongs to the transglutaminase superfamily. Transglutaminase family.</text>
</comment>
<dbReference type="InterPro" id="IPR036238">
    <property type="entry name" value="Transglutaminase_C_sf"/>
</dbReference>
<accession>A0A8T3D7N6</accession>
<dbReference type="GO" id="GO:0050568">
    <property type="term" value="F:protein-glutamine glutaminase activity"/>
    <property type="evidence" value="ECO:0007669"/>
    <property type="project" value="UniProtKB-EC"/>
</dbReference>
<evidence type="ECO:0000256" key="15">
    <source>
        <dbReference type="ARBA" id="ARBA00022723"/>
    </source>
</evidence>
<evidence type="ECO:0000256" key="31">
    <source>
        <dbReference type="ARBA" id="ARBA00042099"/>
    </source>
</evidence>
<evidence type="ECO:0000256" key="13">
    <source>
        <dbReference type="ARBA" id="ARBA00022670"/>
    </source>
</evidence>
<evidence type="ECO:0000256" key="6">
    <source>
        <dbReference type="ARBA" id="ARBA00004514"/>
    </source>
</evidence>
<keyword evidence="8" id="KW-0158">Chromosome</keyword>
<evidence type="ECO:0000256" key="25">
    <source>
        <dbReference type="ARBA" id="ARBA00036377"/>
    </source>
</evidence>
<comment type="caution">
    <text evidence="44">The sequence shown here is derived from an EMBL/GenBank/DDBJ whole genome shotgun (WGS) entry which is preliminary data.</text>
</comment>
<evidence type="ECO:0000313" key="45">
    <source>
        <dbReference type="Proteomes" id="UP000829720"/>
    </source>
</evidence>
<dbReference type="Pfam" id="PF01841">
    <property type="entry name" value="Transglut_core"/>
    <property type="match status" value="1"/>
</dbReference>
<keyword evidence="45" id="KW-1185">Reference proteome</keyword>
<dbReference type="PANTHER" id="PTHR11590:SF6">
    <property type="entry name" value="PROTEIN-GLUTAMINE GAMMA-GLUTAMYLTRANSFERASE 2"/>
    <property type="match status" value="1"/>
</dbReference>
<evidence type="ECO:0000256" key="30">
    <source>
        <dbReference type="ARBA" id="ARBA00041677"/>
    </source>
</evidence>
<evidence type="ECO:0000256" key="39">
    <source>
        <dbReference type="ARBA" id="ARBA00048230"/>
    </source>
</evidence>
<evidence type="ECO:0000256" key="20">
    <source>
        <dbReference type="ARBA" id="ARBA00023134"/>
    </source>
</evidence>
<dbReference type="SUPFAM" id="SSF54001">
    <property type="entry name" value="Cysteine proteinases"/>
    <property type="match status" value="1"/>
</dbReference>
<evidence type="ECO:0000256" key="38">
    <source>
        <dbReference type="ARBA" id="ARBA00047876"/>
    </source>
</evidence>
<dbReference type="Pfam" id="PF00927">
    <property type="entry name" value="Transglut_C"/>
    <property type="match status" value="2"/>
</dbReference>
<comment type="cofactor">
    <cofactor evidence="42">
        <name>Ca(2+)</name>
        <dbReference type="ChEBI" id="CHEBI:29108"/>
    </cofactor>
    <text evidence="42">Binds 1 Ca(2+) ion per subunit.</text>
</comment>
<dbReference type="InterPro" id="IPR013808">
    <property type="entry name" value="Transglutaminase_AS"/>
</dbReference>
<evidence type="ECO:0000256" key="14">
    <source>
        <dbReference type="ARBA" id="ARBA00022679"/>
    </source>
</evidence>
<dbReference type="InterPro" id="IPR036985">
    <property type="entry name" value="Transglutaminase-like_sf"/>
</dbReference>
<evidence type="ECO:0000256" key="37">
    <source>
        <dbReference type="ARBA" id="ARBA00047868"/>
    </source>
</evidence>
<dbReference type="GO" id="GO:0005886">
    <property type="term" value="C:plasma membrane"/>
    <property type="evidence" value="ECO:0007669"/>
    <property type="project" value="UniProtKB-SubCell"/>
</dbReference>
<evidence type="ECO:0000256" key="8">
    <source>
        <dbReference type="ARBA" id="ARBA00022454"/>
    </source>
</evidence>
<dbReference type="PROSITE" id="PS00547">
    <property type="entry name" value="TRANSGLUTAMINASES"/>
    <property type="match status" value="1"/>
</dbReference>
<evidence type="ECO:0000256" key="4">
    <source>
        <dbReference type="ARBA" id="ARBA00004286"/>
    </source>
</evidence>
<dbReference type="Proteomes" id="UP000829720">
    <property type="component" value="Unassembled WGS sequence"/>
</dbReference>
<keyword evidence="20" id="KW-0342">GTP-binding</keyword>
<evidence type="ECO:0000256" key="36">
    <source>
        <dbReference type="ARBA" id="ARBA00043138"/>
    </source>
</evidence>
<evidence type="ECO:0000256" key="11">
    <source>
        <dbReference type="ARBA" id="ARBA00022525"/>
    </source>
</evidence>
<feature type="binding site" evidence="42">
    <location>
        <position position="391"/>
    </location>
    <ligand>
        <name>Ca(2+)</name>
        <dbReference type="ChEBI" id="CHEBI:29108"/>
    </ligand>
</feature>
<dbReference type="SMART" id="SM00460">
    <property type="entry name" value="TGc"/>
    <property type="match status" value="1"/>
</dbReference>
<comment type="catalytic activity">
    <reaction evidence="40">
        <text>L-glutaminyl-[protein] + dopamine = 5-dopaminyl-L-glutamyl-[protein] + NH4(+)</text>
        <dbReference type="Rhea" id="RHEA:66556"/>
        <dbReference type="Rhea" id="RHEA-COMP:10207"/>
        <dbReference type="Rhea" id="RHEA-COMP:17053"/>
        <dbReference type="ChEBI" id="CHEBI:28938"/>
        <dbReference type="ChEBI" id="CHEBI:30011"/>
        <dbReference type="ChEBI" id="CHEBI:59905"/>
        <dbReference type="ChEBI" id="CHEBI:167175"/>
    </reaction>
    <physiologicalReaction direction="left-to-right" evidence="40">
        <dbReference type="Rhea" id="RHEA:66557"/>
    </physiologicalReaction>
</comment>
<keyword evidence="12" id="KW-0272">Extracellular matrix</keyword>
<dbReference type="GO" id="GO:0005829">
    <property type="term" value="C:cytosol"/>
    <property type="evidence" value="ECO:0007669"/>
    <property type="project" value="UniProtKB-SubCell"/>
</dbReference>
<evidence type="ECO:0000256" key="10">
    <source>
        <dbReference type="ARBA" id="ARBA00022490"/>
    </source>
</evidence>
<keyword evidence="10" id="KW-0963">Cytoplasm</keyword>
<proteinExistence type="inferred from homology"/>
<dbReference type="InterPro" id="IPR038765">
    <property type="entry name" value="Papain-like_cys_pep_sf"/>
</dbReference>
<dbReference type="PIRSF" id="PIRSF000459">
    <property type="entry name" value="TGM_EBP42"/>
    <property type="match status" value="1"/>
</dbReference>
<evidence type="ECO:0000256" key="22">
    <source>
        <dbReference type="ARBA" id="ARBA00023242"/>
    </source>
</evidence>
<dbReference type="InterPro" id="IPR002931">
    <property type="entry name" value="Transglutaminase-like"/>
</dbReference>
<keyword evidence="23" id="KW-0012">Acyltransferase</keyword>
<keyword evidence="22" id="KW-0539">Nucleus</keyword>
<name>A0A8T3D7N6_9TELE</name>
<evidence type="ECO:0000313" key="44">
    <source>
        <dbReference type="EMBL" id="KAI1892306.1"/>
    </source>
</evidence>
<dbReference type="GO" id="GO:0008233">
    <property type="term" value="F:peptidase activity"/>
    <property type="evidence" value="ECO:0007669"/>
    <property type="project" value="UniProtKB-KW"/>
</dbReference>
<evidence type="ECO:0000256" key="28">
    <source>
        <dbReference type="ARBA" id="ARBA00040561"/>
    </source>
</evidence>
<feature type="binding site" evidence="42">
    <location>
        <position position="393"/>
    </location>
    <ligand>
        <name>Ca(2+)</name>
        <dbReference type="ChEBI" id="CHEBI:29108"/>
    </ligand>
</feature>
<keyword evidence="19" id="KW-0496">Mitochondrion</keyword>
<evidence type="ECO:0000256" key="41">
    <source>
        <dbReference type="PIRSR" id="PIRSR000459-1"/>
    </source>
</evidence>
<keyword evidence="9" id="KW-1003">Cell membrane</keyword>
<feature type="active site" evidence="41">
    <location>
        <position position="272"/>
    </location>
</feature>
<evidence type="ECO:0000256" key="33">
    <source>
        <dbReference type="ARBA" id="ARBA00042239"/>
    </source>
</evidence>
<evidence type="ECO:0000256" key="34">
    <source>
        <dbReference type="ARBA" id="ARBA00042912"/>
    </source>
</evidence>
<reference evidence="44" key="1">
    <citation type="submission" date="2021-01" db="EMBL/GenBank/DDBJ databases">
        <authorList>
            <person name="Zahm M."/>
            <person name="Roques C."/>
            <person name="Cabau C."/>
            <person name="Klopp C."/>
            <person name="Donnadieu C."/>
            <person name="Jouanno E."/>
            <person name="Lampietro C."/>
            <person name="Louis A."/>
            <person name="Herpin A."/>
            <person name="Echchiki A."/>
            <person name="Berthelot C."/>
            <person name="Parey E."/>
            <person name="Roest-Crollius H."/>
            <person name="Braasch I."/>
            <person name="Postlethwait J."/>
            <person name="Bobe J."/>
            <person name="Montfort J."/>
            <person name="Bouchez O."/>
            <person name="Begum T."/>
            <person name="Mejri S."/>
            <person name="Adams A."/>
            <person name="Chen W.-J."/>
            <person name="Guiguen Y."/>
        </authorList>
    </citation>
    <scope>NUCLEOTIDE SEQUENCE</scope>
    <source>
        <tissue evidence="44">Blood</tissue>
    </source>
</reference>
<feature type="domain" description="Transglutaminase-like" evidence="43">
    <location>
        <begin position="264"/>
        <end position="354"/>
    </location>
</feature>
<feature type="binding site" evidence="42">
    <location>
        <position position="440"/>
    </location>
    <ligand>
        <name>Ca(2+)</name>
        <dbReference type="ChEBI" id="CHEBI:29108"/>
    </ligand>
</feature>
<comment type="catalytic activity">
    <reaction evidence="26">
        <text>L-glutaminyl-[protein] + L-lysyl-[protein] = [protein]-L-lysyl-N(6)-5-L-glutamyl-[protein] + NH4(+)</text>
        <dbReference type="Rhea" id="RHEA:54816"/>
        <dbReference type="Rhea" id="RHEA-COMP:9752"/>
        <dbReference type="Rhea" id="RHEA-COMP:10207"/>
        <dbReference type="Rhea" id="RHEA-COMP:14005"/>
        <dbReference type="ChEBI" id="CHEBI:28938"/>
        <dbReference type="ChEBI" id="CHEBI:29969"/>
        <dbReference type="ChEBI" id="CHEBI:30011"/>
        <dbReference type="ChEBI" id="CHEBI:138370"/>
        <dbReference type="EC" id="2.3.2.13"/>
    </reaction>
    <physiologicalReaction direction="left-to-right" evidence="26">
        <dbReference type="Rhea" id="RHEA:54817"/>
    </physiologicalReaction>
</comment>
<keyword evidence="11" id="KW-0964">Secreted</keyword>
<evidence type="ECO:0000256" key="12">
    <source>
        <dbReference type="ARBA" id="ARBA00022530"/>
    </source>
</evidence>
<evidence type="ECO:0000256" key="35">
    <source>
        <dbReference type="ARBA" id="ARBA00043104"/>
    </source>
</evidence>
<protein>
    <recommendedName>
        <fullName evidence="28">Protein-glutamine gamma-glutamyltransferase 2</fullName>
        <ecNumber evidence="24">2.3.2.13</ecNumber>
        <ecNumber evidence="27">3.5.1.44</ecNumber>
    </recommendedName>
    <alternativeName>
        <fullName evidence="31">Isopeptidase TGM2</fullName>
    </alternativeName>
    <alternativeName>
        <fullName evidence="33">Protein-glutamine deamidase TGM2</fullName>
    </alternativeName>
    <alternativeName>
        <fullName evidence="32">Protein-glutamine dopaminyltransferase TGM2</fullName>
    </alternativeName>
    <alternativeName>
        <fullName evidence="35">Protein-glutamine histaminyltransferase TGM2</fullName>
    </alternativeName>
    <alternativeName>
        <fullName evidence="36">Protein-glutamine noradrenalinyltransferase TGM2</fullName>
    </alternativeName>
    <alternativeName>
        <fullName evidence="34">Protein-glutamine serotonyltransferase TGM2</fullName>
    </alternativeName>
    <alternativeName>
        <fullName evidence="30">Tissue transglutaminase</fullName>
    </alternativeName>
    <alternativeName>
        <fullName evidence="29">Transglutaminase-2</fullName>
    </alternativeName>
</protein>
<evidence type="ECO:0000256" key="40">
    <source>
        <dbReference type="ARBA" id="ARBA00048365"/>
    </source>
</evidence>
<dbReference type="GO" id="GO:0005739">
    <property type="term" value="C:mitochondrion"/>
    <property type="evidence" value="ECO:0007669"/>
    <property type="project" value="UniProtKB-SubCell"/>
</dbReference>
<evidence type="ECO:0000256" key="1">
    <source>
        <dbReference type="ARBA" id="ARBA00004123"/>
    </source>
</evidence>
<evidence type="ECO:0000256" key="27">
    <source>
        <dbReference type="ARBA" id="ARBA00039019"/>
    </source>
</evidence>
<keyword evidence="21" id="KW-0472">Membrane</keyword>
<dbReference type="InterPro" id="IPR023608">
    <property type="entry name" value="Transglutaminase_animal"/>
</dbReference>
<dbReference type="AlphaFoldDB" id="A0A8T3D7N6"/>
<dbReference type="SUPFAM" id="SSF81296">
    <property type="entry name" value="E set domains"/>
    <property type="match status" value="1"/>
</dbReference>
<dbReference type="PANTHER" id="PTHR11590">
    <property type="entry name" value="PROTEIN-GLUTAMINE GAMMA-GLUTAMYLTRANSFERASE"/>
    <property type="match status" value="1"/>
</dbReference>
<dbReference type="GO" id="GO:0005525">
    <property type="term" value="F:GTP binding"/>
    <property type="evidence" value="ECO:0007669"/>
    <property type="project" value="UniProtKB-KW"/>
</dbReference>
<dbReference type="GO" id="GO:0003810">
    <property type="term" value="F:protein-glutamine gamma-glutamyltransferase activity"/>
    <property type="evidence" value="ECO:0007669"/>
    <property type="project" value="UniProtKB-EC"/>
</dbReference>
<dbReference type="InterPro" id="IPR001102">
    <property type="entry name" value="Transglutaminase_N"/>
</dbReference>
<evidence type="ECO:0000256" key="42">
    <source>
        <dbReference type="PIRSR" id="PIRSR000459-2"/>
    </source>
</evidence>
<evidence type="ECO:0000256" key="2">
    <source>
        <dbReference type="ARBA" id="ARBA00004173"/>
    </source>
</evidence>
<comment type="catalytic activity">
    <reaction evidence="38">
        <text>L-glutaminyl-[protein] + histamine = 5-histaminyl-L-glutamyl-[protein] + NH4(+)</text>
        <dbReference type="Rhea" id="RHEA:66564"/>
        <dbReference type="Rhea" id="RHEA-COMP:10207"/>
        <dbReference type="Rhea" id="RHEA-COMP:17056"/>
        <dbReference type="ChEBI" id="CHEBI:28938"/>
        <dbReference type="ChEBI" id="CHEBI:30011"/>
        <dbReference type="ChEBI" id="CHEBI:58432"/>
        <dbReference type="ChEBI" id="CHEBI:167179"/>
    </reaction>
    <physiologicalReaction direction="left-to-right" evidence="38">
        <dbReference type="Rhea" id="RHEA:66565"/>
    </physiologicalReaction>
</comment>
<comment type="subcellular location">
    <subcellularLocation>
        <location evidence="3">Cell membrane</location>
    </subcellularLocation>
    <subcellularLocation>
        <location evidence="4">Chromosome</location>
    </subcellularLocation>
    <subcellularLocation>
        <location evidence="6">Cytoplasm</location>
        <location evidence="6">Cytosol</location>
    </subcellularLocation>
    <subcellularLocation>
        <location evidence="2">Mitochondrion</location>
    </subcellularLocation>
    <subcellularLocation>
        <location evidence="1">Nucleus</location>
    </subcellularLocation>
    <subcellularLocation>
        <location evidence="5">Secreted</location>
        <location evidence="5">Extracellular space</location>
        <location evidence="5">Extracellular matrix</location>
    </subcellularLocation>
</comment>
<evidence type="ECO:0000256" key="16">
    <source>
        <dbReference type="ARBA" id="ARBA00022741"/>
    </source>
</evidence>
<dbReference type="GO" id="GO:0007399">
    <property type="term" value="P:nervous system development"/>
    <property type="evidence" value="ECO:0007669"/>
    <property type="project" value="UniProtKB-ARBA"/>
</dbReference>
<evidence type="ECO:0000256" key="3">
    <source>
        <dbReference type="ARBA" id="ARBA00004236"/>
    </source>
</evidence>
<evidence type="ECO:0000259" key="43">
    <source>
        <dbReference type="SMART" id="SM00460"/>
    </source>
</evidence>
<dbReference type="InterPro" id="IPR050779">
    <property type="entry name" value="Transglutaminase"/>
</dbReference>
<evidence type="ECO:0000256" key="7">
    <source>
        <dbReference type="ARBA" id="ARBA00005968"/>
    </source>
</evidence>
<dbReference type="EC" id="2.3.2.13" evidence="24"/>
<feature type="binding site" evidence="42">
    <location>
        <position position="445"/>
    </location>
    <ligand>
        <name>Ca(2+)</name>
        <dbReference type="ChEBI" id="CHEBI:29108"/>
    </ligand>
</feature>
<dbReference type="Gene3D" id="3.90.260.10">
    <property type="entry name" value="Transglutaminase-like"/>
    <property type="match status" value="1"/>
</dbReference>
<dbReference type="InterPro" id="IPR008958">
    <property type="entry name" value="Transglutaminase_C"/>
</dbReference>
<dbReference type="Gene3D" id="2.60.40.10">
    <property type="entry name" value="Immunoglobulins"/>
    <property type="match status" value="3"/>
</dbReference>
<evidence type="ECO:0000256" key="24">
    <source>
        <dbReference type="ARBA" id="ARBA00024222"/>
    </source>
</evidence>
<dbReference type="SUPFAM" id="SSF49309">
    <property type="entry name" value="Transglutaminase, two C-terminal domains"/>
    <property type="match status" value="2"/>
</dbReference>
<dbReference type="FunFam" id="3.90.260.10:FF:000001">
    <property type="entry name" value="Protein-glutamine gamma-glutamyltransferase 2"/>
    <property type="match status" value="1"/>
</dbReference>
<dbReference type="InterPro" id="IPR014756">
    <property type="entry name" value="Ig_E-set"/>
</dbReference>
<evidence type="ECO:0000256" key="18">
    <source>
        <dbReference type="ARBA" id="ARBA00022837"/>
    </source>
</evidence>
<evidence type="ECO:0000256" key="19">
    <source>
        <dbReference type="ARBA" id="ARBA00023128"/>
    </source>
</evidence>
<evidence type="ECO:0000256" key="29">
    <source>
        <dbReference type="ARBA" id="ARBA00041650"/>
    </source>
</evidence>
<dbReference type="InterPro" id="IPR013783">
    <property type="entry name" value="Ig-like_fold"/>
</dbReference>
<evidence type="ECO:0000256" key="32">
    <source>
        <dbReference type="ARBA" id="ARBA00042105"/>
    </source>
</evidence>
<dbReference type="GO" id="GO:0005634">
    <property type="term" value="C:nucleus"/>
    <property type="evidence" value="ECO:0007669"/>
    <property type="project" value="UniProtKB-SubCell"/>
</dbReference>
<keyword evidence="14" id="KW-0808">Transferase</keyword>
<dbReference type="EC" id="3.5.1.44" evidence="27"/>
<comment type="catalytic activity">
    <reaction evidence="37">
        <text>L-glutaminyl-[protein] + H2O = L-glutamyl-[protein] + NH4(+)</text>
        <dbReference type="Rhea" id="RHEA:16441"/>
        <dbReference type="Rhea" id="RHEA-COMP:10207"/>
        <dbReference type="Rhea" id="RHEA-COMP:10208"/>
        <dbReference type="ChEBI" id="CHEBI:15377"/>
        <dbReference type="ChEBI" id="CHEBI:28938"/>
        <dbReference type="ChEBI" id="CHEBI:29973"/>
        <dbReference type="ChEBI" id="CHEBI:30011"/>
        <dbReference type="EC" id="3.5.1.44"/>
    </reaction>
    <physiologicalReaction direction="left-to-right" evidence="37">
        <dbReference type="Rhea" id="RHEA:16442"/>
    </physiologicalReaction>
</comment>
<evidence type="ECO:0000256" key="26">
    <source>
        <dbReference type="ARBA" id="ARBA00036876"/>
    </source>
</evidence>